<evidence type="ECO:0000256" key="3">
    <source>
        <dbReference type="SAM" id="Coils"/>
    </source>
</evidence>
<protein>
    <submittedName>
        <fullName evidence="5">Putative endosialidase-like protein</fullName>
    </submittedName>
</protein>
<keyword evidence="2" id="KW-1227">Viral tail protein</keyword>
<evidence type="ECO:0000313" key="6">
    <source>
        <dbReference type="Proteomes" id="UP000033023"/>
    </source>
</evidence>
<dbReference type="KEGG" id="vg:26646256"/>
<evidence type="ECO:0000256" key="2">
    <source>
        <dbReference type="ARBA" id="ARBA00022732"/>
    </source>
</evidence>
<keyword evidence="6" id="KW-1185">Reference proteome</keyword>
<reference evidence="6" key="2">
    <citation type="submission" date="2015-01" db="EMBL/GenBank/DDBJ databases">
        <title>Complete sequence of three novel 9g-like phages.</title>
        <authorList>
            <person name="Carstens A.B."/>
            <person name="Hansen L.H."/>
            <person name="Kot W."/>
        </authorList>
    </citation>
    <scope>NUCLEOTIDE SEQUENCE [LARGE SCALE GENOMIC DNA]</scope>
</reference>
<keyword evidence="3" id="KW-0175">Coiled coil</keyword>
<feature type="coiled-coil region" evidence="3">
    <location>
        <begin position="315"/>
        <end position="342"/>
    </location>
</feature>
<sequence>MVTKTIIPTDITTLKSDVAKLKTDLGSYATKSYVDNKTTWNGYCNVVYDQKTLPTTGTIFSGKLHLSNKTGETENAYSDIYTRKNIDGTKDTMTRIVTHNGTKGIFWDFSDLYGGTLIFPGTSGYLKMGNCLMSYGVRGSNALIKFDYTDTLQIKYADHASTMTLNTQGTAYSGVSTLLWGNSSRPVIYEIRDDGGLFMFYAQRNPDKTYQLEINGPCKATSFDQLSDRDLKENIQVIDNATDRIRLMNGYTYRLKSNGMPYAGVIAQEALNAIPESVGSTIKYKSGDNGSDGEEGERYYTVDYSGVTGLLVQVARESDDRITKLESEVQELKAIVKTLLTNNDTSSTDLP</sequence>
<evidence type="ECO:0000259" key="4">
    <source>
        <dbReference type="PROSITE" id="PS51688"/>
    </source>
</evidence>
<dbReference type="GeneID" id="26646256"/>
<proteinExistence type="predicted"/>
<dbReference type="EMBL" id="KP719132">
    <property type="protein sequence ID" value="AKA60891.1"/>
    <property type="molecule type" value="Genomic_DNA"/>
</dbReference>
<feature type="domain" description="Peptidase S74" evidence="4">
    <location>
        <begin position="227"/>
        <end position="329"/>
    </location>
</feature>
<reference evidence="5 6" key="1">
    <citation type="journal article" date="2015" name="Genome Announc.">
        <title>Complete Genome Sequences of Four Novel Escherichia coli Bacteriophages Belonging to New Phage Groups.</title>
        <authorList>
            <person name="Carstens A.B."/>
            <person name="Kot W."/>
            <person name="Hansen L.H."/>
        </authorList>
    </citation>
    <scope>NUCLEOTIDE SEQUENCE [LARGE SCALE GENOMIC DNA]</scope>
</reference>
<organism evidence="5 6">
    <name type="scientific">Enterobacteria phage JenP1</name>
    <dbReference type="NCBI Taxonomy" id="1610837"/>
    <lineage>
        <taxon>Viruses</taxon>
        <taxon>Duplodnaviria</taxon>
        <taxon>Heunggongvirae</taxon>
        <taxon>Uroviricota</taxon>
        <taxon>Caudoviricetes</taxon>
        <taxon>Queuovirinae</taxon>
        <taxon>Nonagvirus</taxon>
        <taxon>Nonagvirus JenP1</taxon>
    </lineage>
</organism>
<name>A0A0E3M4A9_9CAUD</name>
<evidence type="ECO:0000313" key="5">
    <source>
        <dbReference type="EMBL" id="AKA60891.1"/>
    </source>
</evidence>
<comment type="subcellular location">
    <subcellularLocation>
        <location evidence="1">Virion</location>
    </subcellularLocation>
</comment>
<dbReference type="Proteomes" id="UP000033023">
    <property type="component" value="Segment"/>
</dbReference>
<dbReference type="InterPro" id="IPR030392">
    <property type="entry name" value="S74_ICA"/>
</dbReference>
<accession>A0A0E3M4A9</accession>
<keyword evidence="2" id="KW-0946">Virion</keyword>
<dbReference type="OrthoDB" id="27931at10239"/>
<dbReference type="RefSeq" id="YP_009219995.1">
    <property type="nucleotide sequence ID" value="NC_029028.1"/>
</dbReference>
<dbReference type="GO" id="GO:0098015">
    <property type="term" value="C:virus tail"/>
    <property type="evidence" value="ECO:0007669"/>
    <property type="project" value="UniProtKB-KW"/>
</dbReference>
<dbReference type="Pfam" id="PF13884">
    <property type="entry name" value="Peptidase_S74"/>
    <property type="match status" value="1"/>
</dbReference>
<dbReference type="PROSITE" id="PS51688">
    <property type="entry name" value="ICA"/>
    <property type="match status" value="1"/>
</dbReference>
<evidence type="ECO:0000256" key="1">
    <source>
        <dbReference type="ARBA" id="ARBA00004328"/>
    </source>
</evidence>